<keyword evidence="1" id="KW-0812">Transmembrane</keyword>
<reference evidence="2 3" key="1">
    <citation type="submission" date="2023-07" db="EMBL/GenBank/DDBJ databases">
        <title>Genomic Encyclopedia of Type Strains, Phase IV (KMG-IV): sequencing the most valuable type-strain genomes for metagenomic binning, comparative biology and taxonomic classification.</title>
        <authorList>
            <person name="Goeker M."/>
        </authorList>
    </citation>
    <scope>NUCLEOTIDE SEQUENCE [LARGE SCALE GENOMIC DNA]</scope>
    <source>
        <strain evidence="2 3">DSM 27594</strain>
    </source>
</reference>
<name>A0ABT9XXA5_9BACI</name>
<proteinExistence type="predicted"/>
<keyword evidence="1" id="KW-1133">Transmembrane helix</keyword>
<gene>
    <name evidence="2" type="ORF">J2S10_003164</name>
</gene>
<organism evidence="2 3">
    <name type="scientific">Neobacillus ginsengisoli</name>
    <dbReference type="NCBI Taxonomy" id="904295"/>
    <lineage>
        <taxon>Bacteria</taxon>
        <taxon>Bacillati</taxon>
        <taxon>Bacillota</taxon>
        <taxon>Bacilli</taxon>
        <taxon>Bacillales</taxon>
        <taxon>Bacillaceae</taxon>
        <taxon>Neobacillus</taxon>
    </lineage>
</organism>
<evidence type="ECO:0000313" key="3">
    <source>
        <dbReference type="Proteomes" id="UP001224122"/>
    </source>
</evidence>
<keyword evidence="3" id="KW-1185">Reference proteome</keyword>
<evidence type="ECO:0000313" key="2">
    <source>
        <dbReference type="EMBL" id="MDQ0199981.1"/>
    </source>
</evidence>
<sequence length="40" mass="4492">MTAGDFLRLSIKSGDIAYILLWFNAVLGIILTARVLTRIR</sequence>
<evidence type="ECO:0000256" key="1">
    <source>
        <dbReference type="SAM" id="Phobius"/>
    </source>
</evidence>
<keyword evidence="1" id="KW-0472">Membrane</keyword>
<feature type="transmembrane region" description="Helical" evidence="1">
    <location>
        <begin position="16"/>
        <end position="36"/>
    </location>
</feature>
<dbReference type="Proteomes" id="UP001224122">
    <property type="component" value="Unassembled WGS sequence"/>
</dbReference>
<dbReference type="EMBL" id="JAUSTW010000005">
    <property type="protein sequence ID" value="MDQ0199981.1"/>
    <property type="molecule type" value="Genomic_DNA"/>
</dbReference>
<accession>A0ABT9XXA5</accession>
<comment type="caution">
    <text evidence="2">The sequence shown here is derived from an EMBL/GenBank/DDBJ whole genome shotgun (WGS) entry which is preliminary data.</text>
</comment>
<protein>
    <submittedName>
        <fullName evidence="2">Uncharacterized protein</fullName>
    </submittedName>
</protein>